<dbReference type="Proteomes" id="UP000604046">
    <property type="component" value="Unassembled WGS sequence"/>
</dbReference>
<proteinExistence type="predicted"/>
<keyword evidence="1" id="KW-0862">Zinc</keyword>
<dbReference type="GO" id="GO:0008270">
    <property type="term" value="F:zinc ion binding"/>
    <property type="evidence" value="ECO:0007669"/>
    <property type="project" value="UniProtKB-KW"/>
</dbReference>
<evidence type="ECO:0000313" key="5">
    <source>
        <dbReference type="EMBL" id="CAE7352237.1"/>
    </source>
</evidence>
<dbReference type="AlphaFoldDB" id="A0A812PFK7"/>
<dbReference type="EMBL" id="CAJNDS010002150">
    <property type="protein sequence ID" value="CAE7352237.1"/>
    <property type="molecule type" value="Genomic_DNA"/>
</dbReference>
<comment type="caution">
    <text evidence="5">The sequence shown here is derived from an EMBL/GenBank/DDBJ whole genome shotgun (WGS) entry which is preliminary data.</text>
</comment>
<keyword evidence="6" id="KW-1185">Reference proteome</keyword>
<feature type="chain" id="PRO_5032956680" description="C3H1-type domain-containing protein" evidence="3">
    <location>
        <begin position="24"/>
        <end position="696"/>
    </location>
</feature>
<feature type="domain" description="C3H1-type" evidence="4">
    <location>
        <begin position="193"/>
        <end position="220"/>
    </location>
</feature>
<keyword evidence="1" id="KW-0863">Zinc-finger</keyword>
<feature type="region of interest" description="Disordered" evidence="2">
    <location>
        <begin position="404"/>
        <end position="426"/>
    </location>
</feature>
<keyword evidence="1" id="KW-0479">Metal-binding</keyword>
<feature type="zinc finger region" description="C3H1-type" evidence="1">
    <location>
        <begin position="193"/>
        <end position="220"/>
    </location>
</feature>
<dbReference type="InterPro" id="IPR000571">
    <property type="entry name" value="Znf_CCCH"/>
</dbReference>
<feature type="region of interest" description="Disordered" evidence="2">
    <location>
        <begin position="508"/>
        <end position="548"/>
    </location>
</feature>
<feature type="zinc finger region" description="C3H1-type" evidence="1">
    <location>
        <begin position="554"/>
        <end position="581"/>
    </location>
</feature>
<keyword evidence="3" id="KW-0732">Signal</keyword>
<feature type="region of interest" description="Disordered" evidence="2">
    <location>
        <begin position="147"/>
        <end position="187"/>
    </location>
</feature>
<reference evidence="5" key="1">
    <citation type="submission" date="2021-02" db="EMBL/GenBank/DDBJ databases">
        <authorList>
            <person name="Dougan E. K."/>
            <person name="Rhodes N."/>
            <person name="Thang M."/>
            <person name="Chan C."/>
        </authorList>
    </citation>
    <scope>NUCLEOTIDE SEQUENCE</scope>
</reference>
<organism evidence="5 6">
    <name type="scientific">Symbiodinium natans</name>
    <dbReference type="NCBI Taxonomy" id="878477"/>
    <lineage>
        <taxon>Eukaryota</taxon>
        <taxon>Sar</taxon>
        <taxon>Alveolata</taxon>
        <taxon>Dinophyceae</taxon>
        <taxon>Suessiales</taxon>
        <taxon>Symbiodiniaceae</taxon>
        <taxon>Symbiodinium</taxon>
    </lineage>
</organism>
<protein>
    <recommendedName>
        <fullName evidence="4">C3H1-type domain-containing protein</fullName>
    </recommendedName>
</protein>
<dbReference type="PROSITE" id="PS50103">
    <property type="entry name" value="ZF_C3H1"/>
    <property type="match status" value="2"/>
</dbReference>
<accession>A0A812PFK7</accession>
<evidence type="ECO:0000313" key="6">
    <source>
        <dbReference type="Proteomes" id="UP000604046"/>
    </source>
</evidence>
<evidence type="ECO:0000256" key="2">
    <source>
        <dbReference type="SAM" id="MobiDB-lite"/>
    </source>
</evidence>
<name>A0A812PFK7_9DINO</name>
<evidence type="ECO:0000259" key="4">
    <source>
        <dbReference type="PROSITE" id="PS50103"/>
    </source>
</evidence>
<feature type="signal peptide" evidence="3">
    <location>
        <begin position="1"/>
        <end position="23"/>
    </location>
</feature>
<evidence type="ECO:0000256" key="1">
    <source>
        <dbReference type="PROSITE-ProRule" id="PRU00723"/>
    </source>
</evidence>
<sequence length="696" mass="77041">MRDRHAHPAILLVAWLFVDNSMVREPRSASAAPDYAAQQRRTCISSYFFQVVKLAQPPQPPHIATAQAHCGAFEEMSLELDYRNTFITVQEEPLVQLKRRASSVPPRLGHVALEFDCPAQQQEAEDGRYVQSLQKKLEPIFACKAEPQKADEYEESTAETNAPSEEITSEGESSEMSAEDKPKCNPGSAGHPELCRRPCIYFALGQCINLADCNFCHLPHNNRSATLDKNQRQVIKEMSQHEFLSVVTRCLQSKAVEGGFELEAQDVLQLFKAQLGQLRATPSKVPKTKVMNFEKALARMTFFSVASLTSRVNLSSDFIDTCKERVVAFGWLALHPAAGACKQRRNPGNPETVVRRRPDICALIKAASASSLVGTRPAGLHAASSAEGLAEQGLPSLPNGFARGPAAAAMQDRDGQSSHSSQEAHFGKAHCGAFEEMSLELDYRNTFITVQEEPLVQLKRRASSVPPRLGHVALEFDCPAQQQEAEDGRYVQSLQKKLEPIFACKAEPQKADEYEESTAETNAPSEEITSEGESSEMSAEDKPKCNPGSAGHPELCRRPCIYFALGQCINLADCNFCHLPHNNRSATLDKNQRQVIKEMSQHEFLSVVTRCLQSKAVEGGFELEARDVLQLFKAQLGQLRATPSKVPKTKVMNFEKALARMTFFSVASLTSRVNLSSDFIDTCKERVVSLRQRLAE</sequence>
<gene>
    <name evidence="5" type="ORF">SNAT2548_LOCUS18589</name>
</gene>
<feature type="domain" description="C3H1-type" evidence="4">
    <location>
        <begin position="554"/>
        <end position="581"/>
    </location>
</feature>
<evidence type="ECO:0000256" key="3">
    <source>
        <dbReference type="SAM" id="SignalP"/>
    </source>
</evidence>